<dbReference type="STRING" id="1208323.B30_20823"/>
<reference evidence="2 3" key="1">
    <citation type="submission" date="2012-09" db="EMBL/GenBank/DDBJ databases">
        <title>Celeribacter baekdonensis B30 Genome Sequencing.</title>
        <authorList>
            <person name="Wang W."/>
        </authorList>
    </citation>
    <scope>NUCLEOTIDE SEQUENCE [LARGE SCALE GENOMIC DNA]</scope>
    <source>
        <strain evidence="2 3">B30</strain>
    </source>
</reference>
<keyword evidence="3" id="KW-1185">Reference proteome</keyword>
<dbReference type="PATRIC" id="fig|1208323.3.peg.4278"/>
<protein>
    <submittedName>
        <fullName evidence="2">IS21 family transposase</fullName>
    </submittedName>
</protein>
<sequence length="51" mass="5801">MIIEAPGFVPLSKTGTELLFELIFQHYERGPTLTTSNLSLDEWTVTFDRNA</sequence>
<dbReference type="InterPro" id="IPR027417">
    <property type="entry name" value="P-loop_NTPase"/>
</dbReference>
<evidence type="ECO:0000313" key="3">
    <source>
        <dbReference type="Proteomes" id="UP000006762"/>
    </source>
</evidence>
<name>K2JQ44_9RHOB</name>
<dbReference type="InterPro" id="IPR002611">
    <property type="entry name" value="IstB_ATP-bd"/>
</dbReference>
<dbReference type="Pfam" id="PF01695">
    <property type="entry name" value="IstB_IS21"/>
    <property type="match status" value="1"/>
</dbReference>
<dbReference type="AlphaFoldDB" id="K2JQ44"/>
<feature type="domain" description="IstB-like ATP-binding" evidence="1">
    <location>
        <begin position="1"/>
        <end position="48"/>
    </location>
</feature>
<proteinExistence type="predicted"/>
<dbReference type="Gene3D" id="3.40.50.300">
    <property type="entry name" value="P-loop containing nucleotide triphosphate hydrolases"/>
    <property type="match status" value="1"/>
</dbReference>
<dbReference type="eggNOG" id="COG1484">
    <property type="taxonomic scope" value="Bacteria"/>
</dbReference>
<organism evidence="2 3">
    <name type="scientific">Celeribacter baekdonensis B30</name>
    <dbReference type="NCBI Taxonomy" id="1208323"/>
    <lineage>
        <taxon>Bacteria</taxon>
        <taxon>Pseudomonadati</taxon>
        <taxon>Pseudomonadota</taxon>
        <taxon>Alphaproteobacteria</taxon>
        <taxon>Rhodobacterales</taxon>
        <taxon>Roseobacteraceae</taxon>
        <taxon>Celeribacter</taxon>
    </lineage>
</organism>
<dbReference type="GO" id="GO:0005524">
    <property type="term" value="F:ATP binding"/>
    <property type="evidence" value="ECO:0007669"/>
    <property type="project" value="InterPro"/>
</dbReference>
<comment type="caution">
    <text evidence="2">The sequence shown here is derived from an EMBL/GenBank/DDBJ whole genome shotgun (WGS) entry which is preliminary data.</text>
</comment>
<evidence type="ECO:0000259" key="1">
    <source>
        <dbReference type="Pfam" id="PF01695"/>
    </source>
</evidence>
<dbReference type="Proteomes" id="UP000006762">
    <property type="component" value="Unassembled WGS sequence"/>
</dbReference>
<gene>
    <name evidence="2" type="ORF">B30_20823</name>
</gene>
<accession>K2JQ44</accession>
<dbReference type="EMBL" id="AMRK01000022">
    <property type="protein sequence ID" value="EKE67370.1"/>
    <property type="molecule type" value="Genomic_DNA"/>
</dbReference>
<evidence type="ECO:0000313" key="2">
    <source>
        <dbReference type="EMBL" id="EKE67370.1"/>
    </source>
</evidence>